<dbReference type="PANTHER" id="PTHR11953">
    <property type="entry name" value="EXOSOME COMPLEX COMPONENT"/>
    <property type="match status" value="1"/>
</dbReference>
<dbReference type="Pfam" id="PF01138">
    <property type="entry name" value="RNase_PH"/>
    <property type="match status" value="1"/>
</dbReference>
<dbReference type="FunFam" id="3.30.230.70:FF:000012">
    <property type="entry name" value="exosome complex component RRP46"/>
    <property type="match status" value="1"/>
</dbReference>
<dbReference type="InterPro" id="IPR020568">
    <property type="entry name" value="Ribosomal_Su5_D2-typ_SF"/>
</dbReference>
<evidence type="ECO:0000256" key="11">
    <source>
        <dbReference type="ARBA" id="ARBA00069877"/>
    </source>
</evidence>
<keyword evidence="8" id="KW-0238">DNA-binding</keyword>
<dbReference type="InterPro" id="IPR001247">
    <property type="entry name" value="ExoRNase_PH_dom1"/>
</dbReference>
<reference evidence="17" key="1">
    <citation type="submission" date="2012-01" db="EMBL/GenBank/DDBJ databases">
        <authorList>
            <person name="Walter R."/>
            <person name="Schartl M."/>
            <person name="Warren W."/>
        </authorList>
    </citation>
    <scope>NUCLEOTIDE SEQUENCE [LARGE SCALE GENOMIC DNA]</scope>
    <source>
        <strain evidence="17">JP 163 A</strain>
    </source>
</reference>
<evidence type="ECO:0000313" key="16">
    <source>
        <dbReference type="Ensembl" id="ENSXMAP00000004803.2"/>
    </source>
</evidence>
<feature type="domain" description="Exoribonuclease phosphorolytic" evidence="14">
    <location>
        <begin position="89"/>
        <end position="207"/>
    </location>
</feature>
<sequence>MLSTRIQSGKTKMSETQFSRLSNLHAVNSSGSKSVCVRSAKSGLKSTLILTHCSYLDRDSHRSADGEKRTSQCATGVFKGRVTSVQAAFREFGCEQTLLSRPDGSASFVQGDTSVMAGVYGPAEVKISKEIYDRATLEVLVHPKVGLPGVRERSQEQCVRETCEASLLLSLHPRSSLTLVLQVLHDDGALLSCCLNAACMALMDAGLSMSCLFCGVTCAISADGEIITDPTAAQEKESRALMTFAIDSKERRVMMSSTKGSFSVHELQQCVAASQKASEKIFQFYRDSVRRRYSKNL</sequence>
<reference evidence="17" key="2">
    <citation type="journal article" date="2013" name="Nat. Genet.">
        <title>The genome of the platyfish, Xiphophorus maculatus, provides insights into evolutionary adaptation and several complex traits.</title>
        <authorList>
            <person name="Schartl M."/>
            <person name="Walter R.B."/>
            <person name="Shen Y."/>
            <person name="Garcia T."/>
            <person name="Catchen J."/>
            <person name="Amores A."/>
            <person name="Braasch I."/>
            <person name="Chalopin D."/>
            <person name="Volff J.N."/>
            <person name="Lesch K.P."/>
            <person name="Bisazza A."/>
            <person name="Minx P."/>
            <person name="Hillier L."/>
            <person name="Wilson R.K."/>
            <person name="Fuerstenberg S."/>
            <person name="Boore J."/>
            <person name="Searle S."/>
            <person name="Postlethwait J.H."/>
            <person name="Warren W.C."/>
        </authorList>
    </citation>
    <scope>NUCLEOTIDE SEQUENCE [LARGE SCALE GENOMIC DNA]</scope>
    <source>
        <strain evidence="17">JP 163 A</strain>
    </source>
</reference>
<dbReference type="PANTHER" id="PTHR11953:SF1">
    <property type="entry name" value="EXOSOME COMPLEX COMPONENT RRP46"/>
    <property type="match status" value="1"/>
</dbReference>
<dbReference type="AlphaFoldDB" id="M3ZRG0"/>
<dbReference type="GO" id="GO:0005730">
    <property type="term" value="C:nucleolus"/>
    <property type="evidence" value="ECO:0007669"/>
    <property type="project" value="UniProtKB-SubCell"/>
</dbReference>
<comment type="similarity">
    <text evidence="3">Belongs to the RNase PH family.</text>
</comment>
<reference evidence="16" key="3">
    <citation type="submission" date="2025-08" db="UniProtKB">
        <authorList>
            <consortium name="Ensembl"/>
        </authorList>
    </citation>
    <scope>IDENTIFICATION</scope>
    <source>
        <strain evidence="16">JP 163 A</strain>
    </source>
</reference>
<comment type="subunit">
    <text evidence="10">Homodimer. Component of the RNA exosome core complex (Exo-9), composed of EXOSC1, EXOSC2, EXOSC3, EXOSC4, EXOSC5, EXOSC6, EXOSC7, EXOSC8 and EXOSC9; within the complex interacts with EXOSC3, EXOSC8, and EXOSC9. The catalytically inactive RNA exosome core complex (Exo-9) associates with the catalytic subunit EXOSC10/RRP6. Exo-9 may associate with DIS3 to form the nucleolar exosome complex, or DIS3L to form the cytoplasmic exosome complex. Exo-9 is formed by a hexameric base ring consisting of the heterodimers EXOSC4-EXOSC9, EXOSC5-EXOSC8 and EXOSC6-EXOSC7, and a cap ring consisting of EXOSC1, EXOSC2 and EXOSC3. The RNA exosome complex associates with cofactors C1D/RRP47, MPHOSPH6/MPP6 and MTREX/MTR4. Interacts with GTPBP1. Interacts with ZC3HAV1. Interacts with DDX17 only in the presence of ZC3HAV1 in an RNA-independent manner.</text>
</comment>
<feature type="domain" description="Exoribonuclease phosphorolytic" evidence="15">
    <location>
        <begin position="212"/>
        <end position="276"/>
    </location>
</feature>
<evidence type="ECO:0000256" key="12">
    <source>
        <dbReference type="ARBA" id="ARBA00077932"/>
    </source>
</evidence>
<dbReference type="GO" id="GO:0000177">
    <property type="term" value="C:cytoplasmic exosome (RNase complex)"/>
    <property type="evidence" value="ECO:0007669"/>
    <property type="project" value="TreeGrafter"/>
</dbReference>
<evidence type="ECO:0000256" key="2">
    <source>
        <dbReference type="ARBA" id="ARBA00004604"/>
    </source>
</evidence>
<dbReference type="Proteomes" id="UP000002852">
    <property type="component" value="Unassembled WGS sequence"/>
</dbReference>
<dbReference type="GO" id="GO:0003677">
    <property type="term" value="F:DNA binding"/>
    <property type="evidence" value="ECO:0007669"/>
    <property type="project" value="UniProtKB-KW"/>
</dbReference>
<dbReference type="SUPFAM" id="SSF54211">
    <property type="entry name" value="Ribosomal protein S5 domain 2-like"/>
    <property type="match status" value="1"/>
</dbReference>
<evidence type="ECO:0000259" key="15">
    <source>
        <dbReference type="Pfam" id="PF03725"/>
    </source>
</evidence>
<dbReference type="Pfam" id="PF03725">
    <property type="entry name" value="RNase_PH_C"/>
    <property type="match status" value="1"/>
</dbReference>
<dbReference type="GO" id="GO:0071028">
    <property type="term" value="P:nuclear mRNA surveillance"/>
    <property type="evidence" value="ECO:0007669"/>
    <property type="project" value="TreeGrafter"/>
</dbReference>
<evidence type="ECO:0000256" key="9">
    <source>
        <dbReference type="ARBA" id="ARBA00023242"/>
    </source>
</evidence>
<keyword evidence="17" id="KW-1185">Reference proteome</keyword>
<reference evidence="16" key="4">
    <citation type="submission" date="2025-09" db="UniProtKB">
        <authorList>
            <consortium name="Ensembl"/>
        </authorList>
    </citation>
    <scope>IDENTIFICATION</scope>
    <source>
        <strain evidence="16">JP 163 A</strain>
    </source>
</reference>
<dbReference type="CDD" id="cd11372">
    <property type="entry name" value="RNase_PH_RRP46"/>
    <property type="match status" value="1"/>
</dbReference>
<evidence type="ECO:0000259" key="14">
    <source>
        <dbReference type="Pfam" id="PF01138"/>
    </source>
</evidence>
<dbReference type="GeneTree" id="ENSGT00940000153348"/>
<keyword evidence="9" id="KW-0539">Nucleus</keyword>
<dbReference type="Gene3D" id="3.30.230.70">
    <property type="entry name" value="GHMP Kinase, N-terminal domain"/>
    <property type="match status" value="1"/>
</dbReference>
<evidence type="ECO:0000256" key="7">
    <source>
        <dbReference type="ARBA" id="ARBA00022835"/>
    </source>
</evidence>
<dbReference type="InParanoid" id="M3ZRG0"/>
<dbReference type="Ensembl" id="ENSXMAT00000004808.2">
    <property type="protein sequence ID" value="ENSXMAP00000004803.2"/>
    <property type="gene ID" value="ENSXMAG00000004786.2"/>
</dbReference>
<dbReference type="InterPro" id="IPR050080">
    <property type="entry name" value="RNase_PH"/>
</dbReference>
<protein>
    <recommendedName>
        <fullName evidence="11">Exosome complex component RRP46</fullName>
    </recommendedName>
    <alternativeName>
        <fullName evidence="13">Exosome component 5</fullName>
    </alternativeName>
    <alternativeName>
        <fullName evidence="12">Ribosomal RNA-processing protein 46</fullName>
    </alternativeName>
</protein>
<dbReference type="InterPro" id="IPR027408">
    <property type="entry name" value="PNPase/RNase_PH_dom_sf"/>
</dbReference>
<name>M3ZRG0_XIPMA</name>
<keyword evidence="7" id="KW-0271">Exosome</keyword>
<evidence type="ECO:0000256" key="8">
    <source>
        <dbReference type="ARBA" id="ARBA00023125"/>
    </source>
</evidence>
<dbReference type="GO" id="GO:0016075">
    <property type="term" value="P:rRNA catabolic process"/>
    <property type="evidence" value="ECO:0007669"/>
    <property type="project" value="TreeGrafter"/>
</dbReference>
<evidence type="ECO:0000256" key="1">
    <source>
        <dbReference type="ARBA" id="ARBA00004496"/>
    </source>
</evidence>
<dbReference type="GO" id="GO:0006364">
    <property type="term" value="P:rRNA processing"/>
    <property type="evidence" value="ECO:0007669"/>
    <property type="project" value="UniProtKB-KW"/>
</dbReference>
<evidence type="ECO:0000256" key="10">
    <source>
        <dbReference type="ARBA" id="ARBA00063400"/>
    </source>
</evidence>
<dbReference type="GO" id="GO:0071051">
    <property type="term" value="P:poly(A)-dependent snoRNA 3'-end processing"/>
    <property type="evidence" value="ECO:0007669"/>
    <property type="project" value="TreeGrafter"/>
</dbReference>
<evidence type="ECO:0000256" key="3">
    <source>
        <dbReference type="ARBA" id="ARBA00006678"/>
    </source>
</evidence>
<evidence type="ECO:0000313" key="17">
    <source>
        <dbReference type="Proteomes" id="UP000002852"/>
    </source>
</evidence>
<dbReference type="SUPFAM" id="SSF55666">
    <property type="entry name" value="Ribonuclease PH domain 2-like"/>
    <property type="match status" value="1"/>
</dbReference>
<evidence type="ECO:0000256" key="13">
    <source>
        <dbReference type="ARBA" id="ARBA00083630"/>
    </source>
</evidence>
<dbReference type="HOGENOM" id="CLU_063514_2_3_1"/>
<keyword evidence="4" id="KW-0963">Cytoplasm</keyword>
<proteinExistence type="inferred from homology"/>
<dbReference type="GO" id="GO:0003723">
    <property type="term" value="F:RNA binding"/>
    <property type="evidence" value="ECO:0007669"/>
    <property type="project" value="TreeGrafter"/>
</dbReference>
<evidence type="ECO:0000256" key="5">
    <source>
        <dbReference type="ARBA" id="ARBA00022552"/>
    </source>
</evidence>
<dbReference type="InterPro" id="IPR036345">
    <property type="entry name" value="ExoRNase_PH_dom2_sf"/>
</dbReference>
<keyword evidence="6" id="KW-0597">Phosphoprotein</keyword>
<dbReference type="STRING" id="8083.ENSXMAP00000004803"/>
<evidence type="ECO:0000256" key="6">
    <source>
        <dbReference type="ARBA" id="ARBA00022553"/>
    </source>
</evidence>
<evidence type="ECO:0000256" key="4">
    <source>
        <dbReference type="ARBA" id="ARBA00022490"/>
    </source>
</evidence>
<dbReference type="GO" id="GO:0000176">
    <property type="term" value="C:nuclear exosome (RNase complex)"/>
    <property type="evidence" value="ECO:0007669"/>
    <property type="project" value="TreeGrafter"/>
</dbReference>
<accession>M3ZRG0</accession>
<comment type="subcellular location">
    <subcellularLocation>
        <location evidence="1">Cytoplasm</location>
    </subcellularLocation>
    <subcellularLocation>
        <location evidence="2">Nucleus</location>
        <location evidence="2">Nucleolus</location>
    </subcellularLocation>
</comment>
<dbReference type="OMA" id="SYKCPAT"/>
<organism evidence="16 17">
    <name type="scientific">Xiphophorus maculatus</name>
    <name type="common">Southern platyfish</name>
    <name type="synonym">Platypoecilus maculatus</name>
    <dbReference type="NCBI Taxonomy" id="8083"/>
    <lineage>
        <taxon>Eukaryota</taxon>
        <taxon>Metazoa</taxon>
        <taxon>Chordata</taxon>
        <taxon>Craniata</taxon>
        <taxon>Vertebrata</taxon>
        <taxon>Euteleostomi</taxon>
        <taxon>Actinopterygii</taxon>
        <taxon>Neopterygii</taxon>
        <taxon>Teleostei</taxon>
        <taxon>Neoteleostei</taxon>
        <taxon>Acanthomorphata</taxon>
        <taxon>Ovalentaria</taxon>
        <taxon>Atherinomorphae</taxon>
        <taxon>Cyprinodontiformes</taxon>
        <taxon>Poeciliidae</taxon>
        <taxon>Poeciliinae</taxon>
        <taxon>Xiphophorus</taxon>
    </lineage>
</organism>
<keyword evidence="5" id="KW-0698">rRNA processing</keyword>
<dbReference type="GO" id="GO:0034475">
    <property type="term" value="P:U4 snRNA 3'-end processing"/>
    <property type="evidence" value="ECO:0007669"/>
    <property type="project" value="TreeGrafter"/>
</dbReference>
<dbReference type="eggNOG" id="KOG1069">
    <property type="taxonomic scope" value="Eukaryota"/>
</dbReference>
<dbReference type="InterPro" id="IPR015847">
    <property type="entry name" value="ExoRNase_PH_dom2"/>
</dbReference>